<evidence type="ECO:0000256" key="1">
    <source>
        <dbReference type="SAM" id="Phobius"/>
    </source>
</evidence>
<feature type="transmembrane region" description="Helical" evidence="1">
    <location>
        <begin position="6"/>
        <end position="27"/>
    </location>
</feature>
<accession>A0A023F0R3</accession>
<proteinExistence type="evidence at transcript level"/>
<keyword evidence="1" id="KW-1133">Transmembrane helix</keyword>
<keyword evidence="1" id="KW-0812">Transmembrane</keyword>
<reference evidence="2" key="1">
    <citation type="journal article" date="2014" name="PLoS Negl. Trop. Dis.">
        <title>An updated insight into the Sialotranscriptome of Triatoma infestans: developmental stage and geographic variations.</title>
        <authorList>
            <person name="Schwarz A."/>
            <person name="Medrano-Mercado N."/>
            <person name="Schaub G.A."/>
            <person name="Struchiner C.J."/>
            <person name="Bargues M.D."/>
            <person name="Levy M.Z."/>
            <person name="Ribeiro J.M."/>
        </authorList>
    </citation>
    <scope>NUCLEOTIDE SEQUENCE</scope>
    <source>
        <strain evidence="2">Chile</strain>
        <tissue evidence="2">Salivary glands</tissue>
    </source>
</reference>
<evidence type="ECO:0000313" key="2">
    <source>
        <dbReference type="EMBL" id="JAC15087.1"/>
    </source>
</evidence>
<dbReference type="EMBL" id="GBBI01003625">
    <property type="protein sequence ID" value="JAC15087.1"/>
    <property type="molecule type" value="mRNA"/>
</dbReference>
<organism evidence="2">
    <name type="scientific">Triatoma infestans</name>
    <name type="common">Assassin bug</name>
    <dbReference type="NCBI Taxonomy" id="30076"/>
    <lineage>
        <taxon>Eukaryota</taxon>
        <taxon>Metazoa</taxon>
        <taxon>Ecdysozoa</taxon>
        <taxon>Arthropoda</taxon>
        <taxon>Hexapoda</taxon>
        <taxon>Insecta</taxon>
        <taxon>Pterygota</taxon>
        <taxon>Neoptera</taxon>
        <taxon>Paraneoptera</taxon>
        <taxon>Hemiptera</taxon>
        <taxon>Heteroptera</taxon>
        <taxon>Panheteroptera</taxon>
        <taxon>Cimicomorpha</taxon>
        <taxon>Reduviidae</taxon>
        <taxon>Triatominae</taxon>
        <taxon>Triatoma</taxon>
    </lineage>
</organism>
<name>A0A023F0R3_TRIIF</name>
<keyword evidence="1" id="KW-0472">Membrane</keyword>
<protein>
    <submittedName>
        <fullName evidence="2">Putative secreted protein</fullName>
    </submittedName>
</protein>
<dbReference type="AlphaFoldDB" id="A0A023F0R3"/>
<sequence length="70" mass="8204">MWVGTLTTDFILIFITLTDSFLLYCTVVKRKYCDRIKFLISNLSPEICVLKPHESERSSFFFLNLASVFM</sequence>